<name>W4LI96_9BACT</name>
<comment type="caution">
    <text evidence="1">The sequence shown here is derived from an EMBL/GenBank/DDBJ whole genome shotgun (WGS) entry which is preliminary data.</text>
</comment>
<keyword evidence="2" id="KW-1185">Reference proteome</keyword>
<organism evidence="1 2">
    <name type="scientific">Candidatus Entotheonella gemina</name>
    <dbReference type="NCBI Taxonomy" id="1429439"/>
    <lineage>
        <taxon>Bacteria</taxon>
        <taxon>Pseudomonadati</taxon>
        <taxon>Nitrospinota/Tectimicrobiota group</taxon>
        <taxon>Candidatus Tectimicrobiota</taxon>
        <taxon>Candidatus Entotheonellia</taxon>
        <taxon>Candidatus Entotheonellales</taxon>
        <taxon>Candidatus Entotheonellaceae</taxon>
        <taxon>Candidatus Entotheonella</taxon>
    </lineage>
</organism>
<reference evidence="1 2" key="1">
    <citation type="journal article" date="2014" name="Nature">
        <title>An environmental bacterial taxon with a large and distinct metabolic repertoire.</title>
        <authorList>
            <person name="Wilson M.C."/>
            <person name="Mori T."/>
            <person name="Ruckert C."/>
            <person name="Uria A.R."/>
            <person name="Helf M.J."/>
            <person name="Takada K."/>
            <person name="Gernert C."/>
            <person name="Steffens U.A."/>
            <person name="Heycke N."/>
            <person name="Schmitt S."/>
            <person name="Rinke C."/>
            <person name="Helfrich E.J."/>
            <person name="Brachmann A.O."/>
            <person name="Gurgui C."/>
            <person name="Wakimoto T."/>
            <person name="Kracht M."/>
            <person name="Crusemann M."/>
            <person name="Hentschel U."/>
            <person name="Abe I."/>
            <person name="Matsunaga S."/>
            <person name="Kalinowski J."/>
            <person name="Takeyama H."/>
            <person name="Piel J."/>
        </authorList>
    </citation>
    <scope>NUCLEOTIDE SEQUENCE [LARGE SCALE GENOMIC DNA]</scope>
    <source>
        <strain evidence="2">TSY2</strain>
    </source>
</reference>
<evidence type="ECO:0000313" key="1">
    <source>
        <dbReference type="EMBL" id="ETW97707.1"/>
    </source>
</evidence>
<gene>
    <name evidence="1" type="ORF">ETSY2_44135</name>
</gene>
<dbReference type="HOGENOM" id="CLU_1701015_0_0_7"/>
<proteinExistence type="predicted"/>
<dbReference type="AlphaFoldDB" id="W4LI96"/>
<evidence type="ECO:0000313" key="2">
    <source>
        <dbReference type="Proteomes" id="UP000019140"/>
    </source>
</evidence>
<accession>W4LI96</accession>
<protein>
    <submittedName>
        <fullName evidence="1">Uncharacterized protein</fullName>
    </submittedName>
</protein>
<dbReference type="Proteomes" id="UP000019140">
    <property type="component" value="Unassembled WGS sequence"/>
</dbReference>
<dbReference type="EMBL" id="AZHX01002024">
    <property type="protein sequence ID" value="ETW97707.1"/>
    <property type="molecule type" value="Genomic_DNA"/>
</dbReference>
<sequence length="154" mass="17058">MSIVPVSSQTDGAIECEAQMQHLDGTPTTQVGDQEGDTELVITMKNVTPYNLVYFGLAANPVSQSVKFPSGAVWIETNVGIPLVPTLNYRNRFPLIRRESIWNAQSYRQDLHEVVNIEIQYSTQSPIQHGGAQGRVDIPYANLISLSFGHPIYV</sequence>